<organism evidence="2 3">
    <name type="scientific">Camelimonas abortus</name>
    <dbReference type="NCBI Taxonomy" id="1017184"/>
    <lineage>
        <taxon>Bacteria</taxon>
        <taxon>Pseudomonadati</taxon>
        <taxon>Pseudomonadota</taxon>
        <taxon>Alphaproteobacteria</taxon>
        <taxon>Hyphomicrobiales</taxon>
        <taxon>Chelatococcaceae</taxon>
        <taxon>Camelimonas</taxon>
    </lineage>
</organism>
<dbReference type="Proteomes" id="UP001595536">
    <property type="component" value="Unassembled WGS sequence"/>
</dbReference>
<keyword evidence="3" id="KW-1185">Reference proteome</keyword>
<name>A0ABV7LGS1_9HYPH</name>
<feature type="transmembrane region" description="Helical" evidence="1">
    <location>
        <begin position="21"/>
        <end position="46"/>
    </location>
</feature>
<protein>
    <submittedName>
        <fullName evidence="2">Uncharacterized protein</fullName>
    </submittedName>
</protein>
<comment type="caution">
    <text evidence="2">The sequence shown here is derived from an EMBL/GenBank/DDBJ whole genome shotgun (WGS) entry which is preliminary data.</text>
</comment>
<reference evidence="3" key="1">
    <citation type="journal article" date="2019" name="Int. J. Syst. Evol. Microbiol.">
        <title>The Global Catalogue of Microorganisms (GCM) 10K type strain sequencing project: providing services to taxonomists for standard genome sequencing and annotation.</title>
        <authorList>
            <consortium name="The Broad Institute Genomics Platform"/>
            <consortium name="The Broad Institute Genome Sequencing Center for Infectious Disease"/>
            <person name="Wu L."/>
            <person name="Ma J."/>
        </authorList>
    </citation>
    <scope>NUCLEOTIDE SEQUENCE [LARGE SCALE GENOMIC DNA]</scope>
    <source>
        <strain evidence="3">CCM 7941</strain>
    </source>
</reference>
<accession>A0ABV7LGS1</accession>
<dbReference type="EMBL" id="JBHRUV010000060">
    <property type="protein sequence ID" value="MFC3266885.1"/>
    <property type="molecule type" value="Genomic_DNA"/>
</dbReference>
<proteinExistence type="predicted"/>
<keyword evidence="1" id="KW-0812">Transmembrane</keyword>
<feature type="transmembrane region" description="Helical" evidence="1">
    <location>
        <begin position="58"/>
        <end position="76"/>
    </location>
</feature>
<evidence type="ECO:0000313" key="3">
    <source>
        <dbReference type="Proteomes" id="UP001595536"/>
    </source>
</evidence>
<dbReference type="RefSeq" id="WP_376830810.1">
    <property type="nucleotide sequence ID" value="NZ_JBHLWR010000006.1"/>
</dbReference>
<keyword evidence="1" id="KW-1133">Transmembrane helix</keyword>
<gene>
    <name evidence="2" type="ORF">ACFOEX_11060</name>
</gene>
<keyword evidence="1" id="KW-0472">Membrane</keyword>
<evidence type="ECO:0000256" key="1">
    <source>
        <dbReference type="SAM" id="Phobius"/>
    </source>
</evidence>
<sequence>MNTLSSAGAGVRPARGRGLRAVGLAAMVTAGSMVMLTLSASGAAAWGRHGHYYYPPPPAGVIGGMAVGALAGAALAGRLAPPPYYAAPPVVVYRSYPVCYLTRRHVWIKGVGWRRRTVEVCG</sequence>
<evidence type="ECO:0000313" key="2">
    <source>
        <dbReference type="EMBL" id="MFC3266885.1"/>
    </source>
</evidence>